<keyword evidence="1" id="KW-0175">Coiled coil</keyword>
<dbReference type="PROSITE" id="PS51192">
    <property type="entry name" value="HELICASE_ATP_BIND_1"/>
    <property type="match status" value="1"/>
</dbReference>
<evidence type="ECO:0000256" key="2">
    <source>
        <dbReference type="SAM" id="MobiDB-lite"/>
    </source>
</evidence>
<dbReference type="InterPro" id="IPR036361">
    <property type="entry name" value="SAP_dom_sf"/>
</dbReference>
<organism evidence="5 6">
    <name type="scientific">Stylophora pistillata</name>
    <name type="common">Smooth cauliflower coral</name>
    <dbReference type="NCBI Taxonomy" id="50429"/>
    <lineage>
        <taxon>Eukaryota</taxon>
        <taxon>Metazoa</taxon>
        <taxon>Cnidaria</taxon>
        <taxon>Anthozoa</taxon>
        <taxon>Hexacorallia</taxon>
        <taxon>Scleractinia</taxon>
        <taxon>Astrocoeniina</taxon>
        <taxon>Pocilloporidae</taxon>
        <taxon>Stylophora</taxon>
    </lineage>
</organism>
<dbReference type="Pfam" id="PF00271">
    <property type="entry name" value="Helicase_C"/>
    <property type="match status" value="1"/>
</dbReference>
<keyword evidence="6" id="KW-1185">Reference proteome</keyword>
<reference evidence="6" key="1">
    <citation type="journal article" date="2017" name="bioRxiv">
        <title>Comparative analysis of the genomes of Stylophora pistillata and Acropora digitifera provides evidence for extensive differences between species of corals.</title>
        <authorList>
            <person name="Voolstra C.R."/>
            <person name="Li Y."/>
            <person name="Liew Y.J."/>
            <person name="Baumgarten S."/>
            <person name="Zoccola D."/>
            <person name="Flot J.-F."/>
            <person name="Tambutte S."/>
            <person name="Allemand D."/>
            <person name="Aranda M."/>
        </authorList>
    </citation>
    <scope>NUCLEOTIDE SEQUENCE [LARGE SCALE GENOMIC DNA]</scope>
</reference>
<keyword evidence="5" id="KW-0378">Hydrolase</keyword>
<dbReference type="Proteomes" id="UP000225706">
    <property type="component" value="Unassembled WGS sequence"/>
</dbReference>
<sequence>MPFAYRLEKFNFHSFDTERESIGKLLPPQADALKSLEEFFHQNPVGLTAMISMPTGSGKSDVISCLPYFLGKTGLTPPPEDGAPPYGSPLHPFDKPVLVIAPDLEIAKQLEGSLLRVREGEHEDNFLLRRGIVPKEHARGVLPVGKKIQETFEVTQPNILKGNEILIANAQKFLGKDWEECLPDNLFRLIIVDEAHHHPAKTWRRIVNHFKDRAMVVFFTATPFRGDGDLVLKEGEGKIIYHLSLEEARAQRIIRRTDFDEVNGDDKTHPEDEICNDLDKIYRGILRTVHAIQEERDENHPLPDRTPHMAIAITKDTAEAVRVVNAAHKIWKCPREQITVYYSKMSEHTRRAIMTAIRANRIKLVVVVSMLLEGFDHPPISIAAIMTRIVSTVKFVQFIGRAQRIVRVVQLYKKTKGRARKDLDERIKKFHVCEGQVKSVREVHEEMESMRDELNEWKAKHKDLEEETKEIYEQLSVSLTDNKRESGQNGAGSKYSNLPEQDKEKIEQILFLLDKFCVEDAFYHELTMTFGGLPRSYLVKQCRDDLNKMCHIDPLQGKHIGAKVSSVGDLLKEHVQHYLQQNPSFSTDDKIQIKVNGDGARMTRNSNFILLSFSILQTEQSVMSAKGNRTIAVVNASEGYQTLKESFGGIFEEINQLVASGKLVFHEKVVNTEFFLGDNIITECLNWDKDDDLNRKKGEPQGLHLKKLIQVIRSCAISFDVWEQKNADGKASGKYDWTSLLGTDNRIMLEALPDKLKSCLHPQTSDAVVKVWKGFGNLYRIVNNWAPDKEPNAFFSQAKGWISNFLQLNGKREGYERSRITPYMHIMVAHIPKFLEKYKNVKIFTGQGVERNNDVARSVILRKSNKWDSAGDVLRQEHRQWVLHSREREVRSYVKRKPTYWDEEIREKRQNKRKSHGNQQSSEADPELHTSQPTSLTEPDFEKMSVKELKNELKQKNGKGFSHKKKAELIKQLKEICAQESTHPRQSAQCNGSS</sequence>
<keyword evidence="5" id="KW-0347">Helicase</keyword>
<dbReference type="InterPro" id="IPR001650">
    <property type="entry name" value="Helicase_C-like"/>
</dbReference>
<gene>
    <name evidence="5" type="primary">irc3</name>
    <name evidence="5" type="ORF">AWC38_SpisGene7796</name>
</gene>
<evidence type="ECO:0000313" key="6">
    <source>
        <dbReference type="Proteomes" id="UP000225706"/>
    </source>
</evidence>
<dbReference type="Pfam" id="PF04851">
    <property type="entry name" value="ResIII"/>
    <property type="match status" value="1"/>
</dbReference>
<dbReference type="InterPro" id="IPR014001">
    <property type="entry name" value="Helicase_ATP-bd"/>
</dbReference>
<dbReference type="Gene3D" id="3.40.50.300">
    <property type="entry name" value="P-loop containing nucleotide triphosphate hydrolases"/>
    <property type="match status" value="2"/>
</dbReference>
<dbReference type="GO" id="GO:0003677">
    <property type="term" value="F:DNA binding"/>
    <property type="evidence" value="ECO:0007669"/>
    <property type="project" value="InterPro"/>
</dbReference>
<dbReference type="InterPro" id="IPR027417">
    <property type="entry name" value="P-loop_NTPase"/>
</dbReference>
<dbReference type="OrthoDB" id="16911at2759"/>
<accession>A0A2B4SG95</accession>
<dbReference type="SUPFAM" id="SSF52540">
    <property type="entry name" value="P-loop containing nucleoside triphosphate hydrolases"/>
    <property type="match status" value="1"/>
</dbReference>
<dbReference type="PROSITE" id="PS51194">
    <property type="entry name" value="HELICASE_CTER"/>
    <property type="match status" value="1"/>
</dbReference>
<feature type="region of interest" description="Disordered" evidence="2">
    <location>
        <begin position="905"/>
        <end position="943"/>
    </location>
</feature>
<dbReference type="PANTHER" id="PTHR31424">
    <property type="entry name" value="PROTEIN CBG23806"/>
    <property type="match status" value="1"/>
</dbReference>
<dbReference type="Gene3D" id="1.10.720.30">
    <property type="entry name" value="SAP domain"/>
    <property type="match status" value="1"/>
</dbReference>
<evidence type="ECO:0000313" key="5">
    <source>
        <dbReference type="EMBL" id="PFX27475.1"/>
    </source>
</evidence>
<comment type="caution">
    <text evidence="5">The sequence shown here is derived from an EMBL/GenBank/DDBJ whole genome shotgun (WGS) entry which is preliminary data.</text>
</comment>
<protein>
    <submittedName>
        <fullName evidence="5">Putative mitochondrial ATP-dependent helicase irc3</fullName>
    </submittedName>
</protein>
<evidence type="ECO:0000259" key="4">
    <source>
        <dbReference type="PROSITE" id="PS51194"/>
    </source>
</evidence>
<name>A0A2B4SG95_STYPI</name>
<feature type="coiled-coil region" evidence="1">
    <location>
        <begin position="440"/>
        <end position="474"/>
    </location>
</feature>
<dbReference type="GO" id="GO:0016787">
    <property type="term" value="F:hydrolase activity"/>
    <property type="evidence" value="ECO:0007669"/>
    <property type="project" value="InterPro"/>
</dbReference>
<proteinExistence type="predicted"/>
<keyword evidence="5" id="KW-0547">Nucleotide-binding</keyword>
<dbReference type="GO" id="GO:0005524">
    <property type="term" value="F:ATP binding"/>
    <property type="evidence" value="ECO:0007669"/>
    <property type="project" value="InterPro"/>
</dbReference>
<evidence type="ECO:0000256" key="1">
    <source>
        <dbReference type="SAM" id="Coils"/>
    </source>
</evidence>
<dbReference type="GO" id="GO:0004386">
    <property type="term" value="F:helicase activity"/>
    <property type="evidence" value="ECO:0007669"/>
    <property type="project" value="UniProtKB-KW"/>
</dbReference>
<dbReference type="CDD" id="cd18785">
    <property type="entry name" value="SF2_C"/>
    <property type="match status" value="1"/>
</dbReference>
<evidence type="ECO:0000259" key="3">
    <source>
        <dbReference type="PROSITE" id="PS51192"/>
    </source>
</evidence>
<dbReference type="AlphaFoldDB" id="A0A2B4SG95"/>
<dbReference type="PANTHER" id="PTHR31424:SF3">
    <property type="entry name" value="RING-TYPE DOMAIN-CONTAINING PROTEIN"/>
    <property type="match status" value="1"/>
</dbReference>
<feature type="compositionally biased region" description="Polar residues" evidence="2">
    <location>
        <begin position="917"/>
        <end position="937"/>
    </location>
</feature>
<keyword evidence="5" id="KW-0067">ATP-binding</keyword>
<dbReference type="STRING" id="50429.A0A2B4SG95"/>
<feature type="domain" description="Helicase ATP-binding" evidence="3">
    <location>
        <begin position="40"/>
        <end position="241"/>
    </location>
</feature>
<dbReference type="SMART" id="SM00487">
    <property type="entry name" value="DEXDc"/>
    <property type="match status" value="1"/>
</dbReference>
<dbReference type="InterPro" id="IPR006935">
    <property type="entry name" value="Helicase/UvrB_N"/>
</dbReference>
<dbReference type="EMBL" id="LSMT01000102">
    <property type="protein sequence ID" value="PFX27475.1"/>
    <property type="molecule type" value="Genomic_DNA"/>
</dbReference>
<feature type="domain" description="Helicase C-terminal" evidence="4">
    <location>
        <begin position="284"/>
        <end position="451"/>
    </location>
</feature>